<proteinExistence type="predicted"/>
<protein>
    <submittedName>
        <fullName evidence="3">Uncharacterized protein</fullName>
    </submittedName>
</protein>
<gene>
    <name evidence="3" type="ORF">MVEN_02357200</name>
</gene>
<evidence type="ECO:0000313" key="3">
    <source>
        <dbReference type="EMBL" id="KAF7333414.1"/>
    </source>
</evidence>
<feature type="signal peptide" evidence="2">
    <location>
        <begin position="1"/>
        <end position="20"/>
    </location>
</feature>
<reference evidence="3" key="1">
    <citation type="submission" date="2020-05" db="EMBL/GenBank/DDBJ databases">
        <title>Mycena genomes resolve the evolution of fungal bioluminescence.</title>
        <authorList>
            <person name="Tsai I.J."/>
        </authorList>
    </citation>
    <scope>NUCLEOTIDE SEQUENCE</scope>
    <source>
        <strain evidence="3">CCC161011</strain>
    </source>
</reference>
<dbReference type="AlphaFoldDB" id="A0A8H7CDC8"/>
<organism evidence="3 4">
    <name type="scientific">Mycena venus</name>
    <dbReference type="NCBI Taxonomy" id="2733690"/>
    <lineage>
        <taxon>Eukaryota</taxon>
        <taxon>Fungi</taxon>
        <taxon>Dikarya</taxon>
        <taxon>Basidiomycota</taxon>
        <taxon>Agaricomycotina</taxon>
        <taxon>Agaricomycetes</taxon>
        <taxon>Agaricomycetidae</taxon>
        <taxon>Agaricales</taxon>
        <taxon>Marasmiineae</taxon>
        <taxon>Mycenaceae</taxon>
        <taxon>Mycena</taxon>
    </lineage>
</organism>
<accession>A0A8H7CDC8</accession>
<keyword evidence="4" id="KW-1185">Reference proteome</keyword>
<sequence>MRFPLIPTVAALFGFSAVTAAPSKRSGGITQPADGTSVSTGDSIPFQYNDGNWCHEGYTPITIWLSESAPTGLNATGQLPEGTYIDYFGEYLNANFGLPPDSGTFRLSFEHHHPRYLRLLRRFSAIPLGCGDRPGGPVSTGSCSFALCSAKD</sequence>
<dbReference type="Proteomes" id="UP000620124">
    <property type="component" value="Unassembled WGS sequence"/>
</dbReference>
<dbReference type="OrthoDB" id="2769307at2759"/>
<evidence type="ECO:0000313" key="4">
    <source>
        <dbReference type="Proteomes" id="UP000620124"/>
    </source>
</evidence>
<name>A0A8H7CDC8_9AGAR</name>
<evidence type="ECO:0000256" key="1">
    <source>
        <dbReference type="SAM" id="MobiDB-lite"/>
    </source>
</evidence>
<keyword evidence="2" id="KW-0732">Signal</keyword>
<feature type="region of interest" description="Disordered" evidence="1">
    <location>
        <begin position="22"/>
        <end position="41"/>
    </location>
</feature>
<comment type="caution">
    <text evidence="3">The sequence shown here is derived from an EMBL/GenBank/DDBJ whole genome shotgun (WGS) entry which is preliminary data.</text>
</comment>
<evidence type="ECO:0000256" key="2">
    <source>
        <dbReference type="SAM" id="SignalP"/>
    </source>
</evidence>
<dbReference type="EMBL" id="JACAZI010000029">
    <property type="protein sequence ID" value="KAF7333414.1"/>
    <property type="molecule type" value="Genomic_DNA"/>
</dbReference>
<feature type="chain" id="PRO_5034380258" evidence="2">
    <location>
        <begin position="21"/>
        <end position="152"/>
    </location>
</feature>